<feature type="non-terminal residue" evidence="1">
    <location>
        <position position="1"/>
    </location>
</feature>
<accession>X1UVS8</accession>
<proteinExistence type="predicted"/>
<dbReference type="SUPFAM" id="SSF55979">
    <property type="entry name" value="DNA clamp"/>
    <property type="match status" value="1"/>
</dbReference>
<evidence type="ECO:0000313" key="1">
    <source>
        <dbReference type="EMBL" id="GAJ03976.1"/>
    </source>
</evidence>
<sequence length="58" mass="6298">LEIGFKSTFLIEILSNLGSTDVIVEFSDPTRAGILLPATTTNEAEDVLMLLMPMMINA</sequence>
<dbReference type="EMBL" id="BARW01031552">
    <property type="protein sequence ID" value="GAJ03976.1"/>
    <property type="molecule type" value="Genomic_DNA"/>
</dbReference>
<dbReference type="InterPro" id="IPR046938">
    <property type="entry name" value="DNA_clamp_sf"/>
</dbReference>
<dbReference type="AlphaFoldDB" id="X1UVS8"/>
<dbReference type="Gene3D" id="3.10.150.10">
    <property type="entry name" value="DNA Polymerase III, subunit A, domain 2"/>
    <property type="match status" value="1"/>
</dbReference>
<comment type="caution">
    <text evidence="1">The sequence shown here is derived from an EMBL/GenBank/DDBJ whole genome shotgun (WGS) entry which is preliminary data.</text>
</comment>
<reference evidence="1" key="1">
    <citation type="journal article" date="2014" name="Front. Microbiol.">
        <title>High frequency of phylogenetically diverse reductive dehalogenase-homologous genes in deep subseafloor sedimentary metagenomes.</title>
        <authorList>
            <person name="Kawai M."/>
            <person name="Futagami T."/>
            <person name="Toyoda A."/>
            <person name="Takaki Y."/>
            <person name="Nishi S."/>
            <person name="Hori S."/>
            <person name="Arai W."/>
            <person name="Tsubouchi T."/>
            <person name="Morono Y."/>
            <person name="Uchiyama I."/>
            <person name="Ito T."/>
            <person name="Fujiyama A."/>
            <person name="Inagaki F."/>
            <person name="Takami H."/>
        </authorList>
    </citation>
    <scope>NUCLEOTIDE SEQUENCE</scope>
    <source>
        <strain evidence="1">Expedition CK06-06</strain>
    </source>
</reference>
<organism evidence="1">
    <name type="scientific">marine sediment metagenome</name>
    <dbReference type="NCBI Taxonomy" id="412755"/>
    <lineage>
        <taxon>unclassified sequences</taxon>
        <taxon>metagenomes</taxon>
        <taxon>ecological metagenomes</taxon>
    </lineage>
</organism>
<gene>
    <name evidence="1" type="ORF">S12H4_50158</name>
</gene>
<protein>
    <submittedName>
        <fullName evidence="1">Uncharacterized protein</fullName>
    </submittedName>
</protein>
<name>X1UVS8_9ZZZZ</name>